<dbReference type="Proteomes" id="UP000322667">
    <property type="component" value="Chromosome D08"/>
</dbReference>
<keyword evidence="2" id="KW-1185">Reference proteome</keyword>
<reference evidence="1 2" key="1">
    <citation type="submission" date="2019-07" db="EMBL/GenBank/DDBJ databases">
        <title>WGS assembly of Gossypium tomentosum.</title>
        <authorList>
            <person name="Chen Z.J."/>
            <person name="Sreedasyam A."/>
            <person name="Ando A."/>
            <person name="Song Q."/>
            <person name="De L."/>
            <person name="Hulse-Kemp A."/>
            <person name="Ding M."/>
            <person name="Ye W."/>
            <person name="Kirkbride R."/>
            <person name="Jenkins J."/>
            <person name="Plott C."/>
            <person name="Lovell J."/>
            <person name="Lin Y.-M."/>
            <person name="Vaughn R."/>
            <person name="Liu B."/>
            <person name="Li W."/>
            <person name="Simpson S."/>
            <person name="Scheffler B."/>
            <person name="Saski C."/>
            <person name="Grover C."/>
            <person name="Hu G."/>
            <person name="Conover J."/>
            <person name="Carlson J."/>
            <person name="Shu S."/>
            <person name="Boston L."/>
            <person name="Williams M."/>
            <person name="Peterson D."/>
            <person name="Mcgee K."/>
            <person name="Jones D."/>
            <person name="Wendel J."/>
            <person name="Stelly D."/>
            <person name="Grimwood J."/>
            <person name="Schmutz J."/>
        </authorList>
    </citation>
    <scope>NUCLEOTIDE SEQUENCE [LARGE SCALE GENOMIC DNA]</scope>
    <source>
        <strain evidence="1">7179.01</strain>
    </source>
</reference>
<evidence type="ECO:0000313" key="1">
    <source>
        <dbReference type="EMBL" id="TYH56284.1"/>
    </source>
</evidence>
<protein>
    <submittedName>
        <fullName evidence="1">Uncharacterized protein</fullName>
    </submittedName>
</protein>
<evidence type="ECO:0000313" key="2">
    <source>
        <dbReference type="Proteomes" id="UP000322667"/>
    </source>
</evidence>
<dbReference type="EMBL" id="CM017630">
    <property type="protein sequence ID" value="TYH56284.1"/>
    <property type="molecule type" value="Genomic_DNA"/>
</dbReference>
<gene>
    <name evidence="1" type="ORF">ES332_D08G006900v1</name>
</gene>
<organism evidence="1 2">
    <name type="scientific">Gossypium tomentosum</name>
    <name type="common">Hawaiian cotton</name>
    <name type="synonym">Gossypium sandvicense</name>
    <dbReference type="NCBI Taxonomy" id="34277"/>
    <lineage>
        <taxon>Eukaryota</taxon>
        <taxon>Viridiplantae</taxon>
        <taxon>Streptophyta</taxon>
        <taxon>Embryophyta</taxon>
        <taxon>Tracheophyta</taxon>
        <taxon>Spermatophyta</taxon>
        <taxon>Magnoliopsida</taxon>
        <taxon>eudicotyledons</taxon>
        <taxon>Gunneridae</taxon>
        <taxon>Pentapetalae</taxon>
        <taxon>rosids</taxon>
        <taxon>malvids</taxon>
        <taxon>Malvales</taxon>
        <taxon>Malvaceae</taxon>
        <taxon>Malvoideae</taxon>
        <taxon>Gossypium</taxon>
    </lineage>
</organism>
<accession>A0A5D2JP51</accession>
<proteinExistence type="predicted"/>
<sequence length="116" mass="12841">MFPSPFKTQTLSHLIFSPNRKENQKKKNEQTSLRRFLKNRTKRDLQILAPAPTVTERTRIRLQGIWKPYGDVARLGAAHGGVARSNDARAKAHAQAGARHVGTKALVAAALEVVCC</sequence>
<dbReference type="AlphaFoldDB" id="A0A5D2JP51"/>
<name>A0A5D2JP51_GOSTO</name>